<dbReference type="PANTHER" id="PTHR47331:SF2">
    <property type="match status" value="1"/>
</dbReference>
<dbReference type="GO" id="GO:0003676">
    <property type="term" value="F:nucleic acid binding"/>
    <property type="evidence" value="ECO:0007669"/>
    <property type="project" value="InterPro"/>
</dbReference>
<dbReference type="InterPro" id="IPR036397">
    <property type="entry name" value="RNaseH_sf"/>
</dbReference>
<dbReference type="Gene3D" id="1.10.340.70">
    <property type="match status" value="1"/>
</dbReference>
<proteinExistence type="predicted"/>
<name>A0A0N4W7H6_HAEPC</name>
<protein>
    <submittedName>
        <fullName evidence="2">Integrase catalytic domain-containing protein</fullName>
    </submittedName>
</protein>
<dbReference type="GO" id="GO:0015074">
    <property type="term" value="P:DNA integration"/>
    <property type="evidence" value="ECO:0007669"/>
    <property type="project" value="InterPro"/>
</dbReference>
<dbReference type="OMA" id="WICKRIN"/>
<evidence type="ECO:0000259" key="1">
    <source>
        <dbReference type="PROSITE" id="PS50994"/>
    </source>
</evidence>
<dbReference type="SUPFAM" id="SSF53098">
    <property type="entry name" value="Ribonuclease H-like"/>
    <property type="match status" value="1"/>
</dbReference>
<dbReference type="Pfam" id="PF17921">
    <property type="entry name" value="Integrase_H2C2"/>
    <property type="match status" value="1"/>
</dbReference>
<dbReference type="PROSITE" id="PS50994">
    <property type="entry name" value="INTEGRASE"/>
    <property type="match status" value="1"/>
</dbReference>
<dbReference type="AlphaFoldDB" id="A0A0N4W7H6"/>
<dbReference type="InterPro" id="IPR012337">
    <property type="entry name" value="RNaseH-like_sf"/>
</dbReference>
<reference evidence="2" key="1">
    <citation type="submission" date="2017-02" db="UniProtKB">
        <authorList>
            <consortium name="WormBaseParasite"/>
        </authorList>
    </citation>
    <scope>IDENTIFICATION</scope>
</reference>
<organism evidence="2">
    <name type="scientific">Haemonchus placei</name>
    <name type="common">Barber's pole worm</name>
    <dbReference type="NCBI Taxonomy" id="6290"/>
    <lineage>
        <taxon>Eukaryota</taxon>
        <taxon>Metazoa</taxon>
        <taxon>Ecdysozoa</taxon>
        <taxon>Nematoda</taxon>
        <taxon>Chromadorea</taxon>
        <taxon>Rhabditida</taxon>
        <taxon>Rhabditina</taxon>
        <taxon>Rhabditomorpha</taxon>
        <taxon>Strongyloidea</taxon>
        <taxon>Trichostrongylidae</taxon>
        <taxon>Haemonchus</taxon>
    </lineage>
</organism>
<feature type="domain" description="Integrase catalytic" evidence="1">
    <location>
        <begin position="144"/>
        <end position="332"/>
    </location>
</feature>
<dbReference type="InterPro" id="IPR041588">
    <property type="entry name" value="Integrase_H2C2"/>
</dbReference>
<dbReference type="InterPro" id="IPR001584">
    <property type="entry name" value="Integrase_cat-core"/>
</dbReference>
<evidence type="ECO:0000313" key="2">
    <source>
        <dbReference type="WBParaSite" id="HPLM_0000608501-mRNA-1"/>
    </source>
</evidence>
<accession>A0A0N4W7H6</accession>
<dbReference type="PANTHER" id="PTHR47331">
    <property type="entry name" value="PHD-TYPE DOMAIN-CONTAINING PROTEIN"/>
    <property type="match status" value="1"/>
</dbReference>
<sequence length="359" mass="41573">MWAIYQSWICKRINCIRQQQRQFSRLCHARSRQQWTGRPSLVDMTRFSQMSLGRMAVRHKERLGNSNLGYETTNSVLLLPNHIMTRIIIRDTHEKIGHQGVNATLSEIQRYFWIPQGRQTTKKKAQGLPYKYPEPPPLPEGRVRISRPFEHVGIDYAGPFTVKVSGTLHEKRWICLITCMSTRAIHLEIIQGLTVIEFIRALRRFMSRRGPPKTVSSDNATTFESGSAIVKTLFETSKPIDDMNNFLVNRGIQWNFITPLSPWKGGFYERLIGSVKSCLRKTMRGKFVSDDEFLTVKTECEAIVNSRPLTYVSSDIKDSLPIRPVDFLRPHANITPWIYEPDYDPEYKLIGTNRDVEKL</sequence>
<dbReference type="WBParaSite" id="HPLM_0000608501-mRNA-1">
    <property type="protein sequence ID" value="HPLM_0000608501-mRNA-1"/>
    <property type="gene ID" value="HPLM_0000608501"/>
</dbReference>
<dbReference type="Gene3D" id="3.30.420.10">
    <property type="entry name" value="Ribonuclease H-like superfamily/Ribonuclease H"/>
    <property type="match status" value="1"/>
</dbReference>